<keyword evidence="2" id="KW-1185">Reference proteome</keyword>
<comment type="caution">
    <text evidence="1">The sequence shown here is derived from an EMBL/GenBank/DDBJ whole genome shotgun (WGS) entry which is preliminary data.</text>
</comment>
<dbReference type="Proteomes" id="UP000825729">
    <property type="component" value="Unassembled WGS sequence"/>
</dbReference>
<organism evidence="1 2">
    <name type="scientific">Aristolochia fimbriata</name>
    <name type="common">White veined hardy Dutchman's pipe vine</name>
    <dbReference type="NCBI Taxonomy" id="158543"/>
    <lineage>
        <taxon>Eukaryota</taxon>
        <taxon>Viridiplantae</taxon>
        <taxon>Streptophyta</taxon>
        <taxon>Embryophyta</taxon>
        <taxon>Tracheophyta</taxon>
        <taxon>Spermatophyta</taxon>
        <taxon>Magnoliopsida</taxon>
        <taxon>Magnoliidae</taxon>
        <taxon>Piperales</taxon>
        <taxon>Aristolochiaceae</taxon>
        <taxon>Aristolochia</taxon>
    </lineage>
</organism>
<sequence>MEITSQQVLPEVAQALAMVDQPDHEMSEHSESHVLVSTGACLYCSKKFYCVHAVQGREVARRREARRQKRVRSLRRRYTPIPVLEPARPDQVPVIEVDSDTEPVLEPAPMFSPSARGVGYQRVCQFWNNIVRRFQTQFAERHFDALNFFDNNTNFPNPNPAPKAPECTVSVESLDLELRLGVAGDHDGVDVTLKL</sequence>
<accession>A0AAV7F6G1</accession>
<dbReference type="AlphaFoldDB" id="A0AAV7F6G1"/>
<gene>
    <name evidence="1" type="ORF">H6P81_001176</name>
</gene>
<reference evidence="1 2" key="1">
    <citation type="submission" date="2021-07" db="EMBL/GenBank/DDBJ databases">
        <title>The Aristolochia fimbriata genome: insights into angiosperm evolution, floral development and chemical biosynthesis.</title>
        <authorList>
            <person name="Jiao Y."/>
        </authorList>
    </citation>
    <scope>NUCLEOTIDE SEQUENCE [LARGE SCALE GENOMIC DNA]</scope>
    <source>
        <strain evidence="1">IBCAS-2021</strain>
        <tissue evidence="1">Leaf</tissue>
    </source>
</reference>
<name>A0AAV7F6G1_ARIFI</name>
<proteinExistence type="predicted"/>
<evidence type="ECO:0000313" key="1">
    <source>
        <dbReference type="EMBL" id="KAG9456668.1"/>
    </source>
</evidence>
<dbReference type="EMBL" id="JAINDJ010000002">
    <property type="protein sequence ID" value="KAG9456668.1"/>
    <property type="molecule type" value="Genomic_DNA"/>
</dbReference>
<evidence type="ECO:0000313" key="2">
    <source>
        <dbReference type="Proteomes" id="UP000825729"/>
    </source>
</evidence>
<protein>
    <submittedName>
        <fullName evidence="1">Uncharacterized protein</fullName>
    </submittedName>
</protein>